<accession>A0A1S7DQS1</accession>
<keyword evidence="1" id="KW-0472">Membrane</keyword>
<gene>
    <name evidence="2" type="ORF">AB406_0501</name>
</gene>
<sequence>MAVYLVRGYWQNTFSENYNHTLGQMETFANVLFLIYGLIKLKKTR</sequence>
<name>A0A1S7DQS1_RIEAN</name>
<proteinExistence type="predicted"/>
<keyword evidence="1" id="KW-0812">Transmembrane</keyword>
<evidence type="ECO:0000313" key="3">
    <source>
        <dbReference type="Proteomes" id="UP000189883"/>
    </source>
</evidence>
<protein>
    <submittedName>
        <fullName evidence="2">Uncharacterized protein</fullName>
    </submittedName>
</protein>
<dbReference type="EMBL" id="CP011859">
    <property type="protein sequence ID" value="AQY21459.1"/>
    <property type="molecule type" value="Genomic_DNA"/>
</dbReference>
<reference evidence="2 3" key="1">
    <citation type="submission" date="2015-06" db="EMBL/GenBank/DDBJ databases">
        <title>R. anatipestifer strain HXb2 is the most virulent strain so far, and the genome sequence would help us uncover the pathogenesis.</title>
        <authorList>
            <person name="Hu Q."/>
            <person name="Qi J."/>
            <person name="Bo H."/>
            <person name="Liu G."/>
            <person name="Tao M."/>
            <person name="Ding Y."/>
            <person name="Xue Y."/>
        </authorList>
    </citation>
    <scope>NUCLEOTIDE SEQUENCE [LARGE SCALE GENOMIC DNA]</scope>
    <source>
        <strain evidence="2 3">HXb2</strain>
    </source>
</reference>
<feature type="transmembrane region" description="Helical" evidence="1">
    <location>
        <begin position="20"/>
        <end position="39"/>
    </location>
</feature>
<evidence type="ECO:0000256" key="1">
    <source>
        <dbReference type="SAM" id="Phobius"/>
    </source>
</evidence>
<dbReference type="AlphaFoldDB" id="A0A1S7DQS1"/>
<evidence type="ECO:0000313" key="2">
    <source>
        <dbReference type="EMBL" id="AQY21459.1"/>
    </source>
</evidence>
<organism evidence="2 3">
    <name type="scientific">Riemerella anatipestifer</name>
    <name type="common">Moraxella anatipestifer</name>
    <dbReference type="NCBI Taxonomy" id="34085"/>
    <lineage>
        <taxon>Bacteria</taxon>
        <taxon>Pseudomonadati</taxon>
        <taxon>Bacteroidota</taxon>
        <taxon>Flavobacteriia</taxon>
        <taxon>Flavobacteriales</taxon>
        <taxon>Weeksellaceae</taxon>
        <taxon>Riemerella</taxon>
    </lineage>
</organism>
<keyword evidence="1" id="KW-1133">Transmembrane helix</keyword>
<dbReference type="Proteomes" id="UP000189883">
    <property type="component" value="Chromosome"/>
</dbReference>